<evidence type="ECO:0000313" key="2">
    <source>
        <dbReference type="Proteomes" id="UP000814033"/>
    </source>
</evidence>
<dbReference type="Proteomes" id="UP000814033">
    <property type="component" value="Unassembled WGS sequence"/>
</dbReference>
<accession>A0ACB8R393</accession>
<name>A0ACB8R393_9AGAM</name>
<protein>
    <submittedName>
        <fullName evidence="1">Uncharacterized protein</fullName>
    </submittedName>
</protein>
<reference evidence="1" key="2">
    <citation type="journal article" date="2022" name="New Phytol.">
        <title>Evolutionary transition to the ectomycorrhizal habit in the genomes of a hyperdiverse lineage of mushroom-forming fungi.</title>
        <authorList>
            <person name="Looney B."/>
            <person name="Miyauchi S."/>
            <person name="Morin E."/>
            <person name="Drula E."/>
            <person name="Courty P.E."/>
            <person name="Kohler A."/>
            <person name="Kuo A."/>
            <person name="LaButti K."/>
            <person name="Pangilinan J."/>
            <person name="Lipzen A."/>
            <person name="Riley R."/>
            <person name="Andreopoulos W."/>
            <person name="He G."/>
            <person name="Johnson J."/>
            <person name="Nolan M."/>
            <person name="Tritt A."/>
            <person name="Barry K.W."/>
            <person name="Grigoriev I.V."/>
            <person name="Nagy L.G."/>
            <person name="Hibbett D."/>
            <person name="Henrissat B."/>
            <person name="Matheny P.B."/>
            <person name="Labbe J."/>
            <person name="Martin F.M."/>
        </authorList>
    </citation>
    <scope>NUCLEOTIDE SEQUENCE</scope>
    <source>
        <strain evidence="1">FP105234-sp</strain>
    </source>
</reference>
<comment type="caution">
    <text evidence="1">The sequence shown here is derived from an EMBL/GenBank/DDBJ whole genome shotgun (WGS) entry which is preliminary data.</text>
</comment>
<reference evidence="1" key="1">
    <citation type="submission" date="2021-02" db="EMBL/GenBank/DDBJ databases">
        <authorList>
            <consortium name="DOE Joint Genome Institute"/>
            <person name="Ahrendt S."/>
            <person name="Looney B.P."/>
            <person name="Miyauchi S."/>
            <person name="Morin E."/>
            <person name="Drula E."/>
            <person name="Courty P.E."/>
            <person name="Chicoki N."/>
            <person name="Fauchery L."/>
            <person name="Kohler A."/>
            <person name="Kuo A."/>
            <person name="Labutti K."/>
            <person name="Pangilinan J."/>
            <person name="Lipzen A."/>
            <person name="Riley R."/>
            <person name="Andreopoulos W."/>
            <person name="He G."/>
            <person name="Johnson J."/>
            <person name="Barry K.W."/>
            <person name="Grigoriev I.V."/>
            <person name="Nagy L."/>
            <person name="Hibbett D."/>
            <person name="Henrissat B."/>
            <person name="Matheny P.B."/>
            <person name="Labbe J."/>
            <person name="Martin F."/>
        </authorList>
    </citation>
    <scope>NUCLEOTIDE SEQUENCE</scope>
    <source>
        <strain evidence="1">FP105234-sp</strain>
    </source>
</reference>
<dbReference type="EMBL" id="MU276458">
    <property type="protein sequence ID" value="KAI0038591.1"/>
    <property type="molecule type" value="Genomic_DNA"/>
</dbReference>
<evidence type="ECO:0000313" key="1">
    <source>
        <dbReference type="EMBL" id="KAI0038591.1"/>
    </source>
</evidence>
<gene>
    <name evidence="1" type="ORF">FA95DRAFT_1200976</name>
</gene>
<organism evidence="1 2">
    <name type="scientific">Auriscalpium vulgare</name>
    <dbReference type="NCBI Taxonomy" id="40419"/>
    <lineage>
        <taxon>Eukaryota</taxon>
        <taxon>Fungi</taxon>
        <taxon>Dikarya</taxon>
        <taxon>Basidiomycota</taxon>
        <taxon>Agaricomycotina</taxon>
        <taxon>Agaricomycetes</taxon>
        <taxon>Russulales</taxon>
        <taxon>Auriscalpiaceae</taxon>
        <taxon>Auriscalpium</taxon>
    </lineage>
</organism>
<proteinExistence type="predicted"/>
<sequence length="199" mass="22108">MPPSGVLNSLGMWTPAICAAPFISRQKARRCTEDGQSRELTRAGNATPSPQSTHSQASSASRYSPRSDQLIGRMDVLSRWLLTTTCGFMPVPPRSKKMSSTPQCPLASLESHPKSPMSSDARIVLVDELCERIASLGWNRADDGRSIEDLEDALGRMGRRWSRRGRMWTRSPGRFVSPLDNVMSLKQSKKCRGRRSEAM</sequence>
<keyword evidence="2" id="KW-1185">Reference proteome</keyword>